<evidence type="ECO:0000313" key="1">
    <source>
        <dbReference type="EMBL" id="RHH81969.1"/>
    </source>
</evidence>
<proteinExistence type="predicted"/>
<accession>A0A414Y735</accession>
<dbReference type="InterPro" id="IPR036287">
    <property type="entry name" value="Rv1873-like_sf"/>
</dbReference>
<name>A0A414Y735_9BACT</name>
<sequence>MNFLKLSVTFVKSLSALFVPGKCQKQIDNEKFVAGESLASDSTPSDSIGYPKAQQPHYDLSRFLDAQEFDYTQVLKELKEGRKQSHWIWYIFPQQKGLGHSYNSKFYGLDGEGEARAYVEHEILGDRLRQCCKVLLLHKGKDIKYIMGSGIDVLKLKTSMRLFNKVSPNDVFEEVLDAFFLNHSE</sequence>
<comment type="caution">
    <text evidence="1">The sequence shown here is derived from an EMBL/GenBank/DDBJ whole genome shotgun (WGS) entry which is preliminary data.</text>
</comment>
<dbReference type="EMBL" id="QRKB01000021">
    <property type="protein sequence ID" value="RHH81969.1"/>
    <property type="molecule type" value="Genomic_DNA"/>
</dbReference>
<dbReference type="SUPFAM" id="SSF140736">
    <property type="entry name" value="Rv1873-like"/>
    <property type="match status" value="1"/>
</dbReference>
<organism evidence="1 2">
    <name type="scientific">Segatella copri</name>
    <dbReference type="NCBI Taxonomy" id="165179"/>
    <lineage>
        <taxon>Bacteria</taxon>
        <taxon>Pseudomonadati</taxon>
        <taxon>Bacteroidota</taxon>
        <taxon>Bacteroidia</taxon>
        <taxon>Bacteroidales</taxon>
        <taxon>Prevotellaceae</taxon>
        <taxon>Segatella</taxon>
    </lineage>
</organism>
<reference evidence="1 2" key="1">
    <citation type="submission" date="2018-08" db="EMBL/GenBank/DDBJ databases">
        <title>A genome reference for cultivated species of the human gut microbiota.</title>
        <authorList>
            <person name="Zou Y."/>
            <person name="Xue W."/>
            <person name="Luo G."/>
        </authorList>
    </citation>
    <scope>NUCLEOTIDE SEQUENCE [LARGE SCALE GENOMIC DNA]</scope>
    <source>
        <strain evidence="1 2">AM16-54</strain>
    </source>
</reference>
<dbReference type="InterPro" id="IPR014937">
    <property type="entry name" value="DUF1810"/>
</dbReference>
<dbReference type="AlphaFoldDB" id="A0A414Y735"/>
<protein>
    <submittedName>
        <fullName evidence="1">DUF1810 family protein</fullName>
    </submittedName>
</protein>
<dbReference type="Gene3D" id="1.25.40.380">
    <property type="entry name" value="Protein of unknown function DUF1810"/>
    <property type="match status" value="1"/>
</dbReference>
<gene>
    <name evidence="1" type="ORF">DW192_08995</name>
</gene>
<dbReference type="Proteomes" id="UP000284548">
    <property type="component" value="Unassembled WGS sequence"/>
</dbReference>
<evidence type="ECO:0000313" key="2">
    <source>
        <dbReference type="Proteomes" id="UP000284548"/>
    </source>
</evidence>
<dbReference type="Pfam" id="PF08837">
    <property type="entry name" value="DUF1810"/>
    <property type="match status" value="1"/>
</dbReference>